<evidence type="ECO:0000256" key="10">
    <source>
        <dbReference type="SAM" id="MobiDB-lite"/>
    </source>
</evidence>
<evidence type="ECO:0000256" key="3">
    <source>
        <dbReference type="ARBA" id="ARBA00022527"/>
    </source>
</evidence>
<dbReference type="EC" id="2.7.11.1" evidence="2"/>
<dbReference type="GO" id="GO:0004674">
    <property type="term" value="F:protein serine/threonine kinase activity"/>
    <property type="evidence" value="ECO:0007669"/>
    <property type="project" value="UniProtKB-KW"/>
</dbReference>
<protein>
    <recommendedName>
        <fullName evidence="2">non-specific serine/threonine protein kinase</fullName>
        <ecNumber evidence="2">2.7.11.1</ecNumber>
    </recommendedName>
</protein>
<dbReference type="PANTHER" id="PTHR22984">
    <property type="entry name" value="SERINE/THREONINE-PROTEIN KINASE PIM"/>
    <property type="match status" value="1"/>
</dbReference>
<name>A0A3N0YEZ1_ANAGA</name>
<evidence type="ECO:0000256" key="5">
    <source>
        <dbReference type="ARBA" id="ARBA00022741"/>
    </source>
</evidence>
<dbReference type="GO" id="GO:0007346">
    <property type="term" value="P:regulation of mitotic cell cycle"/>
    <property type="evidence" value="ECO:0007669"/>
    <property type="project" value="TreeGrafter"/>
</dbReference>
<evidence type="ECO:0000313" key="12">
    <source>
        <dbReference type="EMBL" id="ROL44338.1"/>
    </source>
</evidence>
<reference evidence="12 13" key="1">
    <citation type="submission" date="2018-10" db="EMBL/GenBank/DDBJ databases">
        <title>Genome assembly for a Yunnan-Guizhou Plateau 3E fish, Anabarilius grahami (Regan), and its evolutionary and genetic applications.</title>
        <authorList>
            <person name="Jiang W."/>
        </authorList>
    </citation>
    <scope>NUCLEOTIDE SEQUENCE [LARGE SCALE GENOMIC DNA]</scope>
    <source>
        <strain evidence="12">AG-KIZ</strain>
        <tissue evidence="12">Muscle</tissue>
    </source>
</reference>
<organism evidence="12 13">
    <name type="scientific">Anabarilius grahami</name>
    <name type="common">Kanglang fish</name>
    <name type="synonym">Barilius grahami</name>
    <dbReference type="NCBI Taxonomy" id="495550"/>
    <lineage>
        <taxon>Eukaryota</taxon>
        <taxon>Metazoa</taxon>
        <taxon>Chordata</taxon>
        <taxon>Craniata</taxon>
        <taxon>Vertebrata</taxon>
        <taxon>Euteleostomi</taxon>
        <taxon>Actinopterygii</taxon>
        <taxon>Neopterygii</taxon>
        <taxon>Teleostei</taxon>
        <taxon>Ostariophysi</taxon>
        <taxon>Cypriniformes</taxon>
        <taxon>Xenocyprididae</taxon>
        <taxon>Xenocypridinae</taxon>
        <taxon>Xenocypridinae incertae sedis</taxon>
        <taxon>Anabarilius</taxon>
    </lineage>
</organism>
<keyword evidence="7" id="KW-0067">ATP-binding</keyword>
<comment type="catalytic activity">
    <reaction evidence="9">
        <text>L-seryl-[protein] + ATP = O-phospho-L-seryl-[protein] + ADP + H(+)</text>
        <dbReference type="Rhea" id="RHEA:17989"/>
        <dbReference type="Rhea" id="RHEA-COMP:9863"/>
        <dbReference type="Rhea" id="RHEA-COMP:11604"/>
        <dbReference type="ChEBI" id="CHEBI:15378"/>
        <dbReference type="ChEBI" id="CHEBI:29999"/>
        <dbReference type="ChEBI" id="CHEBI:30616"/>
        <dbReference type="ChEBI" id="CHEBI:83421"/>
        <dbReference type="ChEBI" id="CHEBI:456216"/>
        <dbReference type="EC" id="2.7.11.1"/>
    </reaction>
</comment>
<comment type="similarity">
    <text evidence="1">Belongs to the protein kinase superfamily. CAMK Ser/Thr protein kinase family. PIM subfamily.</text>
</comment>
<evidence type="ECO:0000256" key="4">
    <source>
        <dbReference type="ARBA" id="ARBA00022679"/>
    </source>
</evidence>
<dbReference type="Pfam" id="PF00069">
    <property type="entry name" value="Pkinase"/>
    <property type="match status" value="1"/>
</dbReference>
<dbReference type="InterPro" id="IPR000719">
    <property type="entry name" value="Prot_kinase_dom"/>
</dbReference>
<evidence type="ECO:0000313" key="13">
    <source>
        <dbReference type="Proteomes" id="UP000281406"/>
    </source>
</evidence>
<comment type="caution">
    <text evidence="12">The sequence shown here is derived from an EMBL/GenBank/DDBJ whole genome shotgun (WGS) entry which is preliminary data.</text>
</comment>
<accession>A0A3N0YEZ1</accession>
<keyword evidence="6 12" id="KW-0418">Kinase</keyword>
<dbReference type="AlphaFoldDB" id="A0A3N0YEZ1"/>
<dbReference type="SUPFAM" id="SSF56112">
    <property type="entry name" value="Protein kinase-like (PK-like)"/>
    <property type="match status" value="1"/>
</dbReference>
<dbReference type="EMBL" id="RJVU01046259">
    <property type="protein sequence ID" value="ROL44338.1"/>
    <property type="molecule type" value="Genomic_DNA"/>
</dbReference>
<evidence type="ECO:0000256" key="2">
    <source>
        <dbReference type="ARBA" id="ARBA00012513"/>
    </source>
</evidence>
<feature type="domain" description="Protein kinase" evidence="11">
    <location>
        <begin position="1"/>
        <end position="303"/>
    </location>
</feature>
<feature type="compositionally biased region" description="Basic and acidic residues" evidence="10">
    <location>
        <begin position="52"/>
        <end position="66"/>
    </location>
</feature>
<proteinExistence type="inferred from homology"/>
<gene>
    <name evidence="12" type="ORF">DPX16_8760</name>
</gene>
<evidence type="ECO:0000256" key="9">
    <source>
        <dbReference type="ARBA" id="ARBA00048679"/>
    </source>
</evidence>
<dbReference type="InterPro" id="IPR011009">
    <property type="entry name" value="Kinase-like_dom_sf"/>
</dbReference>
<dbReference type="OrthoDB" id="9984829at2759"/>
<dbReference type="Proteomes" id="UP000281406">
    <property type="component" value="Unassembled WGS sequence"/>
</dbReference>
<dbReference type="PANTHER" id="PTHR22984:SF11">
    <property type="entry name" value="AURORA KINASE-RELATED"/>
    <property type="match status" value="1"/>
</dbReference>
<feature type="compositionally biased region" description="Basic and acidic residues" evidence="10">
    <location>
        <begin position="1"/>
        <end position="13"/>
    </location>
</feature>
<feature type="compositionally biased region" description="Acidic residues" evidence="10">
    <location>
        <begin position="99"/>
        <end position="110"/>
    </location>
</feature>
<dbReference type="InterPro" id="IPR051138">
    <property type="entry name" value="PIM_Ser/Thr_kinase"/>
</dbReference>
<dbReference type="PROSITE" id="PS50011">
    <property type="entry name" value="PROTEIN_KINASE_DOM"/>
    <property type="match status" value="1"/>
</dbReference>
<keyword evidence="3" id="KW-0723">Serine/threonine-protein kinase</keyword>
<evidence type="ECO:0000256" key="1">
    <source>
        <dbReference type="ARBA" id="ARBA00005505"/>
    </source>
</evidence>
<dbReference type="GO" id="GO:0005737">
    <property type="term" value="C:cytoplasm"/>
    <property type="evidence" value="ECO:0007669"/>
    <property type="project" value="TreeGrafter"/>
</dbReference>
<dbReference type="GO" id="GO:0005524">
    <property type="term" value="F:ATP binding"/>
    <property type="evidence" value="ECO:0007669"/>
    <property type="project" value="UniProtKB-KW"/>
</dbReference>
<feature type="region of interest" description="Disordered" evidence="10">
    <location>
        <begin position="94"/>
        <end position="177"/>
    </location>
</feature>
<evidence type="ECO:0000259" key="11">
    <source>
        <dbReference type="PROSITE" id="PS50011"/>
    </source>
</evidence>
<keyword evidence="4" id="KW-0808">Transferase</keyword>
<keyword evidence="5" id="KW-0547">Nucleotide-binding</keyword>
<keyword evidence="13" id="KW-1185">Reference proteome</keyword>
<dbReference type="SMART" id="SM00220">
    <property type="entry name" value="S_TKc"/>
    <property type="match status" value="1"/>
</dbReference>
<sequence>MGQRLSRREKVKGGGECVHGINPCTTLTSTDHKAELHPSPNETPDGISEGGGQERKERKERGGEKTKNKRQKKRRFWRFASFFCCCSRPKSTKARDEQVEQGEVDQDTDEGPSRRCTDDQTSLQQVICTVEDSDHQEPPSSSPEVPHTAKKQQVEDVQPQDQDSPASPSAGETGSHLPRQLDCDEIMRIEETLEVKLIDFGCGDLLRTSSYKTYSGTARYCPPEYFEKGEYYGKQATVWSLGVLVFVMITSLFPDSCDIGLMDADAWFQPGFSDECCRFIRGCLKSNPEQRIHLDEMLSHDWFKVLSLRQA</sequence>
<dbReference type="Gene3D" id="1.10.510.10">
    <property type="entry name" value="Transferase(Phosphotransferase) domain 1"/>
    <property type="match status" value="1"/>
</dbReference>
<evidence type="ECO:0000256" key="7">
    <source>
        <dbReference type="ARBA" id="ARBA00022840"/>
    </source>
</evidence>
<dbReference type="GO" id="GO:0043066">
    <property type="term" value="P:negative regulation of apoptotic process"/>
    <property type="evidence" value="ECO:0007669"/>
    <property type="project" value="TreeGrafter"/>
</dbReference>
<evidence type="ECO:0000256" key="6">
    <source>
        <dbReference type="ARBA" id="ARBA00022777"/>
    </source>
</evidence>
<evidence type="ECO:0000256" key="8">
    <source>
        <dbReference type="ARBA" id="ARBA00047899"/>
    </source>
</evidence>
<feature type="region of interest" description="Disordered" evidence="10">
    <location>
        <begin position="1"/>
        <end position="73"/>
    </location>
</feature>
<comment type="catalytic activity">
    <reaction evidence="8">
        <text>L-threonyl-[protein] + ATP = O-phospho-L-threonyl-[protein] + ADP + H(+)</text>
        <dbReference type="Rhea" id="RHEA:46608"/>
        <dbReference type="Rhea" id="RHEA-COMP:11060"/>
        <dbReference type="Rhea" id="RHEA-COMP:11605"/>
        <dbReference type="ChEBI" id="CHEBI:15378"/>
        <dbReference type="ChEBI" id="CHEBI:30013"/>
        <dbReference type="ChEBI" id="CHEBI:30616"/>
        <dbReference type="ChEBI" id="CHEBI:61977"/>
        <dbReference type="ChEBI" id="CHEBI:456216"/>
        <dbReference type="EC" id="2.7.11.1"/>
    </reaction>
</comment>